<dbReference type="GO" id="GO:0008878">
    <property type="term" value="F:glucose-1-phosphate adenylyltransferase activity"/>
    <property type="evidence" value="ECO:0007669"/>
    <property type="project" value="InterPro"/>
</dbReference>
<dbReference type="Gene3D" id="3.90.550.10">
    <property type="entry name" value="Spore Coat Polysaccharide Biosynthesis Protein SpsA, Chain A"/>
    <property type="match status" value="1"/>
</dbReference>
<dbReference type="PANTHER" id="PTHR43523:SF12">
    <property type="entry name" value="GLUCOSE-1-PHOSPHATE ADENYLYLTRANSFERASE LARGE SUBUNIT 1, CHLOROPLASTIC-RELATED"/>
    <property type="match status" value="1"/>
</dbReference>
<keyword evidence="2" id="KW-0808">Transferase</keyword>
<dbReference type="Proteomes" id="UP000305887">
    <property type="component" value="Unassembled WGS sequence"/>
</dbReference>
<proteinExistence type="inferred from homology"/>
<comment type="caution">
    <text evidence="7">The sequence shown here is derived from an EMBL/GenBank/DDBJ whole genome shotgun (WGS) entry which is preliminary data.</text>
</comment>
<evidence type="ECO:0000256" key="1">
    <source>
        <dbReference type="ARBA" id="ARBA00010443"/>
    </source>
</evidence>
<evidence type="ECO:0000259" key="5">
    <source>
        <dbReference type="Pfam" id="PF00483"/>
    </source>
</evidence>
<dbReference type="Pfam" id="PF24894">
    <property type="entry name" value="Hexapep_GlmU"/>
    <property type="match status" value="1"/>
</dbReference>
<keyword evidence="4" id="KW-0547">Nucleotide-binding</keyword>
<dbReference type="InterPro" id="IPR005835">
    <property type="entry name" value="NTP_transferase_dom"/>
</dbReference>
<evidence type="ECO:0000313" key="7">
    <source>
        <dbReference type="EMBL" id="TNC48743.1"/>
    </source>
</evidence>
<dbReference type="AlphaFoldDB" id="A0A5C4MVN5"/>
<keyword evidence="8" id="KW-1185">Reference proteome</keyword>
<feature type="domain" description="Glucose-1-phosphate adenylyltransferase/Bifunctional protein GlmU-like C-terminal hexapeptide" evidence="6">
    <location>
        <begin position="258"/>
        <end position="316"/>
    </location>
</feature>
<dbReference type="GO" id="GO:0000166">
    <property type="term" value="F:nucleotide binding"/>
    <property type="evidence" value="ECO:0007669"/>
    <property type="project" value="UniProtKB-KW"/>
</dbReference>
<dbReference type="RefSeq" id="WP_139077474.1">
    <property type="nucleotide sequence ID" value="NZ_VDFU01000015.1"/>
</dbReference>
<dbReference type="InterPro" id="IPR011831">
    <property type="entry name" value="ADP-Glc_PPase"/>
</dbReference>
<evidence type="ECO:0000256" key="4">
    <source>
        <dbReference type="ARBA" id="ARBA00022741"/>
    </source>
</evidence>
<dbReference type="InterPro" id="IPR056818">
    <property type="entry name" value="GlmU/GlgC-like_hexapep"/>
</dbReference>
<accession>A0A5C4MVN5</accession>
<name>A0A5C4MVN5_9RHOB</name>
<dbReference type="Pfam" id="PF00483">
    <property type="entry name" value="NTP_transferase"/>
    <property type="match status" value="1"/>
</dbReference>
<keyword evidence="3" id="KW-0548">Nucleotidyltransferase</keyword>
<feature type="domain" description="Nucleotidyl transferase" evidence="5">
    <location>
        <begin position="14"/>
        <end position="145"/>
    </location>
</feature>
<reference evidence="7 8" key="1">
    <citation type="submission" date="2019-06" db="EMBL/GenBank/DDBJ databases">
        <title>YIM 131921 draft genome.</title>
        <authorList>
            <person name="Jiang L."/>
        </authorList>
    </citation>
    <scope>NUCLEOTIDE SEQUENCE [LARGE SCALE GENOMIC DNA]</scope>
    <source>
        <strain evidence="7 8">YIM 131921</strain>
    </source>
</reference>
<comment type="similarity">
    <text evidence="1">Belongs to the bacterial/plant glucose-1-phosphate adenylyltransferase family.</text>
</comment>
<evidence type="ECO:0000259" key="6">
    <source>
        <dbReference type="Pfam" id="PF24894"/>
    </source>
</evidence>
<dbReference type="PANTHER" id="PTHR43523">
    <property type="entry name" value="GLUCOSE-1-PHOSPHATE ADENYLYLTRANSFERASE-RELATED"/>
    <property type="match status" value="1"/>
</dbReference>
<evidence type="ECO:0000313" key="8">
    <source>
        <dbReference type="Proteomes" id="UP000305887"/>
    </source>
</evidence>
<dbReference type="SUPFAM" id="SSF53448">
    <property type="entry name" value="Nucleotide-diphospho-sugar transferases"/>
    <property type="match status" value="1"/>
</dbReference>
<evidence type="ECO:0000256" key="2">
    <source>
        <dbReference type="ARBA" id="ARBA00022679"/>
    </source>
</evidence>
<gene>
    <name evidence="7" type="ORF">FHG66_13080</name>
</gene>
<dbReference type="GO" id="GO:0005978">
    <property type="term" value="P:glycogen biosynthetic process"/>
    <property type="evidence" value="ECO:0007669"/>
    <property type="project" value="InterPro"/>
</dbReference>
<dbReference type="OrthoDB" id="9801810at2"/>
<evidence type="ECO:0000256" key="3">
    <source>
        <dbReference type="ARBA" id="ARBA00022695"/>
    </source>
</evidence>
<dbReference type="Gene3D" id="2.160.10.10">
    <property type="entry name" value="Hexapeptide repeat proteins"/>
    <property type="match status" value="1"/>
</dbReference>
<dbReference type="InterPro" id="IPR029044">
    <property type="entry name" value="Nucleotide-diphossugar_trans"/>
</dbReference>
<sequence>MARLDDLDLSKTLAVLLAGGSGSRLHELSDLEAKPALPLAEGRLVDFAIGGAVRAGVPRLSALLGHRPETLTRHIPARWGDRIAVTLPDTPVFGPQGTMAALLRMPQDDAQEFLVLPGDQVHDLDLRALVGAHRHEGSVATFAASGDRRGPCVFDAAWLRASAATDLGRDIWEDLLPALAAAGKARAWTVPADAYWRDIDTLDDLRLVSLDFQRGWPCITPPGESATPLVDDPRELAFEAGGISLSVPRFGARTPGRWTVLEDTVVMPGARVAPGARLTRALVAPGAIVPAGLVLGDDPEEDARWFRVTPLGTSLVTPPMLAARAADRMRARLQSRSAGLATSGRL</sequence>
<protein>
    <submittedName>
        <fullName evidence="7">ADP-glucose pyrophosphorylase</fullName>
    </submittedName>
</protein>
<dbReference type="EMBL" id="VDFU01000015">
    <property type="protein sequence ID" value="TNC48743.1"/>
    <property type="molecule type" value="Genomic_DNA"/>
</dbReference>
<organism evidence="7 8">
    <name type="scientific">Rubellimicrobium rubrum</name>
    <dbReference type="NCBI Taxonomy" id="2585369"/>
    <lineage>
        <taxon>Bacteria</taxon>
        <taxon>Pseudomonadati</taxon>
        <taxon>Pseudomonadota</taxon>
        <taxon>Alphaproteobacteria</taxon>
        <taxon>Rhodobacterales</taxon>
        <taxon>Roseobacteraceae</taxon>
        <taxon>Rubellimicrobium</taxon>
    </lineage>
</organism>